<protein>
    <submittedName>
        <fullName evidence="1">Uncharacterized protein</fullName>
    </submittedName>
</protein>
<evidence type="ECO:0000313" key="2">
    <source>
        <dbReference type="Proteomes" id="UP001150581"/>
    </source>
</evidence>
<organism evidence="1 2">
    <name type="scientific">Kickxella alabastrina</name>
    <dbReference type="NCBI Taxonomy" id="61397"/>
    <lineage>
        <taxon>Eukaryota</taxon>
        <taxon>Fungi</taxon>
        <taxon>Fungi incertae sedis</taxon>
        <taxon>Zoopagomycota</taxon>
        <taxon>Kickxellomycotina</taxon>
        <taxon>Kickxellomycetes</taxon>
        <taxon>Kickxellales</taxon>
        <taxon>Kickxellaceae</taxon>
        <taxon>Kickxella</taxon>
    </lineage>
</organism>
<comment type="caution">
    <text evidence="1">The sequence shown here is derived from an EMBL/GenBank/DDBJ whole genome shotgun (WGS) entry which is preliminary data.</text>
</comment>
<name>A0ACC1IPU7_9FUNG</name>
<accession>A0ACC1IPU7</accession>
<dbReference type="Proteomes" id="UP001150581">
    <property type="component" value="Unassembled WGS sequence"/>
</dbReference>
<gene>
    <name evidence="1" type="ORF">LPJ66_002644</name>
</gene>
<keyword evidence="2" id="KW-1185">Reference proteome</keyword>
<sequence>MQNNQGAPNHNIESGADQGNDGSGLGKFNLSDNNYHPQTIASAVAAAAAAAASQQYQQQQPPSSPAPMFPGPSTIPTNFSSSHINSAEALQQFQRDFWKAHMASIEDNVPDFKTHLLPLARIKKVMKSDPDVKVQMISAEAPILFSKACEIFITEISQRAWMNAEENKRRTLQRQDVSFAAQRSEMFDFLIDVVPREEFSTKKAVAQPTVTVTVPVSATKAAQALKEEPAAAPPVVHQQQQLPPQPQPQSQHHQQQPHQVHQQHQHQHQQQQPQSASLYNDPTFQQYYTQHFGDATVGYPPPQAGPGPTPEQRSAYYQQIEREQLQWLQRQTNMAAPQQQQHHQQQMHQHPISGSFTPQRMTGGVNDPHLSPPMQQQQQKQHQDLSSVKSEDRGE</sequence>
<dbReference type="EMBL" id="JANBPG010000224">
    <property type="protein sequence ID" value="KAJ1898605.1"/>
    <property type="molecule type" value="Genomic_DNA"/>
</dbReference>
<reference evidence="1" key="1">
    <citation type="submission" date="2022-07" db="EMBL/GenBank/DDBJ databases">
        <title>Phylogenomic reconstructions and comparative analyses of Kickxellomycotina fungi.</title>
        <authorList>
            <person name="Reynolds N.K."/>
            <person name="Stajich J.E."/>
            <person name="Barry K."/>
            <person name="Grigoriev I.V."/>
            <person name="Crous P."/>
            <person name="Smith M.E."/>
        </authorList>
    </citation>
    <scope>NUCLEOTIDE SEQUENCE</scope>
    <source>
        <strain evidence="1">Benny 63K</strain>
    </source>
</reference>
<evidence type="ECO:0000313" key="1">
    <source>
        <dbReference type="EMBL" id="KAJ1898605.1"/>
    </source>
</evidence>
<proteinExistence type="predicted"/>